<dbReference type="Proteomes" id="UP000004169">
    <property type="component" value="Unassembled WGS sequence"/>
</dbReference>
<evidence type="ECO:0000313" key="2">
    <source>
        <dbReference type="Proteomes" id="UP000004169"/>
    </source>
</evidence>
<name>H8FY16_MAGML</name>
<organism evidence="1 2">
    <name type="scientific">Magnetospirillum molischianum DSM 120</name>
    <dbReference type="NCBI Taxonomy" id="1150626"/>
    <lineage>
        <taxon>Bacteria</taxon>
        <taxon>Pseudomonadati</taxon>
        <taxon>Pseudomonadota</taxon>
        <taxon>Alphaproteobacteria</taxon>
        <taxon>Rhodospirillales</taxon>
        <taxon>Rhodospirillaceae</taxon>
        <taxon>Magnetospirillum</taxon>
    </lineage>
</organism>
<dbReference type="AlphaFoldDB" id="H8FY16"/>
<keyword evidence="2" id="KW-1185">Reference proteome</keyword>
<gene>
    <name evidence="1" type="ORF">PHAMO_80045</name>
</gene>
<protein>
    <submittedName>
        <fullName evidence="1">Uncharacterized protein</fullName>
    </submittedName>
</protein>
<accession>H8FY16</accession>
<sequence length="68" mass="7735">MGKTFRRDAELADAWALEAERKMKVKKRQKRHARRFLSKCMALSAVDGLFVPDLSSSDLIDPPVFDAI</sequence>
<evidence type="ECO:0000313" key="1">
    <source>
        <dbReference type="EMBL" id="CCG43254.1"/>
    </source>
</evidence>
<dbReference type="RefSeq" id="WP_002731315.1">
    <property type="nucleotide sequence ID" value="NZ_CAHP01000060.1"/>
</dbReference>
<reference evidence="1 2" key="1">
    <citation type="journal article" date="2012" name="J. Bacteriol.">
        <title>Draft Genome Sequence of the Purple Photosynthetic Bacterium Phaeospirillum molischianum DSM120, a Particularly Versatile Bacterium.</title>
        <authorList>
            <person name="Duquesne K."/>
            <person name="Prima V."/>
            <person name="Ji B."/>
            <person name="Rouy Z."/>
            <person name="Medigue C."/>
            <person name="Talla E."/>
            <person name="Sturgis J.N."/>
        </authorList>
    </citation>
    <scope>NUCLEOTIDE SEQUENCE [LARGE SCALE GENOMIC DNA]</scope>
    <source>
        <strain evidence="2">DSM120</strain>
    </source>
</reference>
<proteinExistence type="predicted"/>
<dbReference type="EMBL" id="CAHP01000060">
    <property type="protein sequence ID" value="CCG43254.1"/>
    <property type="molecule type" value="Genomic_DNA"/>
</dbReference>
<comment type="caution">
    <text evidence="1">The sequence shown here is derived from an EMBL/GenBank/DDBJ whole genome shotgun (WGS) entry which is preliminary data.</text>
</comment>